<dbReference type="AlphaFoldDB" id="A0A7W5B5I9"/>
<dbReference type="InterPro" id="IPR050900">
    <property type="entry name" value="Transposase_IS3/IS150/IS904"/>
</dbReference>
<keyword evidence="3" id="KW-1185">Reference proteome</keyword>
<gene>
    <name evidence="2" type="ORF">FHS03_000001</name>
</gene>
<organism evidence="2 3">
    <name type="scientific">Pseudoduganella violacea</name>
    <dbReference type="NCBI Taxonomy" id="1715466"/>
    <lineage>
        <taxon>Bacteria</taxon>
        <taxon>Pseudomonadati</taxon>
        <taxon>Pseudomonadota</taxon>
        <taxon>Betaproteobacteria</taxon>
        <taxon>Burkholderiales</taxon>
        <taxon>Oxalobacteraceae</taxon>
        <taxon>Telluria group</taxon>
        <taxon>Pseudoduganella</taxon>
    </lineage>
</organism>
<protein>
    <recommendedName>
        <fullName evidence="1">HTH-like domain-containing protein</fullName>
    </recommendedName>
</protein>
<dbReference type="EMBL" id="JACHXD010000001">
    <property type="protein sequence ID" value="MBB3116982.1"/>
    <property type="molecule type" value="Genomic_DNA"/>
</dbReference>
<evidence type="ECO:0000313" key="2">
    <source>
        <dbReference type="EMBL" id="MBB3116982.1"/>
    </source>
</evidence>
<feature type="domain" description="HTH-like" evidence="1">
    <location>
        <begin position="47"/>
        <end position="98"/>
    </location>
</feature>
<dbReference type="PANTHER" id="PTHR46889:SF4">
    <property type="entry name" value="TRANSPOSASE INSO FOR INSERTION SEQUENCE ELEMENT IS911B-RELATED"/>
    <property type="match status" value="1"/>
</dbReference>
<evidence type="ECO:0000259" key="1">
    <source>
        <dbReference type="Pfam" id="PF13276"/>
    </source>
</evidence>
<comment type="caution">
    <text evidence="2">The sequence shown here is derived from an EMBL/GenBank/DDBJ whole genome shotgun (WGS) entry which is preliminary data.</text>
</comment>
<proteinExistence type="predicted"/>
<name>A0A7W5B5I9_9BURK</name>
<dbReference type="PANTHER" id="PTHR46889">
    <property type="entry name" value="TRANSPOSASE INSF FOR INSERTION SEQUENCE IS3B-RELATED"/>
    <property type="match status" value="1"/>
</dbReference>
<sequence length="104" mass="11935">MIYQFVQQLQKEAIPVKQSCRVLEVSRSGYYEAQRRSAKPAPCKVSAHLKAQFQASQQSYGSRRLVTAMANAGFRIGRYKVRSLMRQGALKPVWKRKFIHTTDS</sequence>
<reference evidence="2 3" key="1">
    <citation type="submission" date="2020-08" db="EMBL/GenBank/DDBJ databases">
        <title>Genomic Encyclopedia of Type Strains, Phase III (KMG-III): the genomes of soil and plant-associated and newly described type strains.</title>
        <authorList>
            <person name="Whitman W."/>
        </authorList>
    </citation>
    <scope>NUCLEOTIDE SEQUENCE [LARGE SCALE GENOMIC DNA]</scope>
    <source>
        <strain evidence="2 3">CECT 8897</strain>
    </source>
</reference>
<dbReference type="Proteomes" id="UP000541535">
    <property type="component" value="Unassembled WGS sequence"/>
</dbReference>
<dbReference type="Pfam" id="PF13276">
    <property type="entry name" value="HTH_21"/>
    <property type="match status" value="1"/>
</dbReference>
<dbReference type="InterPro" id="IPR025948">
    <property type="entry name" value="HTH-like_dom"/>
</dbReference>
<accession>A0A7W5B5I9</accession>
<dbReference type="RefSeq" id="WP_183438990.1">
    <property type="nucleotide sequence ID" value="NZ_JACHXD010000001.1"/>
</dbReference>
<evidence type="ECO:0000313" key="3">
    <source>
        <dbReference type="Proteomes" id="UP000541535"/>
    </source>
</evidence>
<feature type="non-terminal residue" evidence="2">
    <location>
        <position position="104"/>
    </location>
</feature>